<reference evidence="8 9" key="1">
    <citation type="submission" date="2015-07" db="EMBL/GenBank/DDBJ databases">
        <authorList>
            <person name="Kim K.M."/>
        </authorList>
    </citation>
    <scope>NUCLEOTIDE SEQUENCE [LARGE SCALE GENOMIC DNA]</scope>
    <source>
        <strain evidence="8 9">KCTC 12363</strain>
    </source>
</reference>
<dbReference type="PANTHER" id="PTHR10030:SF37">
    <property type="entry name" value="ALPHA-L-FUCOSIDASE-RELATED"/>
    <property type="match status" value="1"/>
</dbReference>
<protein>
    <recommendedName>
        <fullName evidence="2">alpha-L-fucosidase</fullName>
        <ecNumber evidence="2">3.2.1.51</ecNumber>
    </recommendedName>
</protein>
<dbReference type="Pfam" id="PF01120">
    <property type="entry name" value="Alpha_L_fucos"/>
    <property type="match status" value="1"/>
</dbReference>
<evidence type="ECO:0000256" key="2">
    <source>
        <dbReference type="ARBA" id="ARBA00012662"/>
    </source>
</evidence>
<dbReference type="SUPFAM" id="SSF51445">
    <property type="entry name" value="(Trans)glycosidases"/>
    <property type="match status" value="1"/>
</dbReference>
<evidence type="ECO:0000259" key="7">
    <source>
        <dbReference type="Pfam" id="PF01120"/>
    </source>
</evidence>
<dbReference type="GO" id="GO:0004560">
    <property type="term" value="F:alpha-L-fucosidase activity"/>
    <property type="evidence" value="ECO:0007669"/>
    <property type="project" value="InterPro"/>
</dbReference>
<sequence length="782" mass="88901">MNRIKSIACIALLFICQNLLAQEPWENPIQKEERLGSPLVETSPFVFQEKLYLLENNQRFWDIPGAKPGDNFHEDEVRIRDLQTNQIISTPLKNHGFGTVLTWEDRVYVFAGDYGEGKPWRKMTEITMTSSEDLVNWSKPKTVLRANDNEYFFNTAVTRGKDGFVLLYETSDKQWKPFTFRYMSSSDLEHWKEIPDAVYGVDKYVGGPALYYEGGWYYTLYLESLKPGYETRITRSKDLVNWEDAPEDRPFVTFNPEHKNIPLINPKISENNASDVELCYFQGKTILYFTGSDQTTAGDLQRATYDGTPRELFEHFFKAEGQSDVAPKHQGDWLPVLEAGTEGNGTAIFSTEPLRTRPTESQLAYQERQLGAFIHFGPATYIGSDMMSVPAAEIFNPSRLDADQWAKTAKSFGAKHIVLTAKHHNGFCLWPTETTDYSVKNATWKKGKGDVVREFVEACRKYDLEIGLYVSGGDKHFGCTSTPDPQGERKIVGDIHKYFPVFLEQLRELLTNYGEISYLWFDGAYDPFGWDVMDPETQQPLGTAYGNAIHNMVRLLQPNAIVMGGTKPDVRWSGSEQGWAAYPLANIVQPGEGFDKWVGPQSAGWIPAEANLHTRSTWFWKPDSDKTLRDLPFMMNVYSESIGRGANLLVNMTPDTSGLIPAAEVKRLEEFGEAIEQTFSKPVANYDQPENNGNTIFTLSIPENQVTNLMVLEENIANGQHIKQYHLESFDGTNWHLLAEGLTIGRKRIHYFDPVKTDKLRLSLKGDESKIELKSFTVYQAD</sequence>
<dbReference type="Gene3D" id="2.60.120.260">
    <property type="entry name" value="Galactose-binding domain-like"/>
    <property type="match status" value="1"/>
</dbReference>
<dbReference type="STRING" id="320787.CA2015_2295"/>
<evidence type="ECO:0000256" key="3">
    <source>
        <dbReference type="ARBA" id="ARBA00022729"/>
    </source>
</evidence>
<keyword evidence="4 8" id="KW-0378">Hydrolase</keyword>
<accession>A0A0H4PFW0</accession>
<dbReference type="EMBL" id="CP012040">
    <property type="protein sequence ID" value="AKP51713.1"/>
    <property type="molecule type" value="Genomic_DNA"/>
</dbReference>
<dbReference type="InterPro" id="IPR000933">
    <property type="entry name" value="Glyco_hydro_29"/>
</dbReference>
<organism evidence="8 9">
    <name type="scientific">Cyclobacterium amurskyense</name>
    <dbReference type="NCBI Taxonomy" id="320787"/>
    <lineage>
        <taxon>Bacteria</taxon>
        <taxon>Pseudomonadati</taxon>
        <taxon>Bacteroidota</taxon>
        <taxon>Cytophagia</taxon>
        <taxon>Cytophagales</taxon>
        <taxon>Cyclobacteriaceae</taxon>
        <taxon>Cyclobacterium</taxon>
    </lineage>
</organism>
<feature type="signal peptide" evidence="6">
    <location>
        <begin position="1"/>
        <end position="21"/>
    </location>
</feature>
<keyword evidence="3 6" id="KW-0732">Signal</keyword>
<dbReference type="GO" id="GO:0006004">
    <property type="term" value="P:fucose metabolic process"/>
    <property type="evidence" value="ECO:0007669"/>
    <property type="project" value="TreeGrafter"/>
</dbReference>
<dbReference type="SMART" id="SM00812">
    <property type="entry name" value="Alpha_L_fucos"/>
    <property type="match status" value="1"/>
</dbReference>
<evidence type="ECO:0000256" key="5">
    <source>
        <dbReference type="ARBA" id="ARBA00023295"/>
    </source>
</evidence>
<gene>
    <name evidence="8" type="ORF">CA2015_2295</name>
</gene>
<dbReference type="GO" id="GO:0005764">
    <property type="term" value="C:lysosome"/>
    <property type="evidence" value="ECO:0007669"/>
    <property type="project" value="TreeGrafter"/>
</dbReference>
<comment type="similarity">
    <text evidence="1">Belongs to the glycosyl hydrolase 29 family.</text>
</comment>
<dbReference type="EC" id="3.2.1.51" evidence="2"/>
<dbReference type="KEGG" id="camu:CA2015_2295"/>
<dbReference type="InterPro" id="IPR017853">
    <property type="entry name" value="GH"/>
</dbReference>
<dbReference type="Gene3D" id="2.115.10.20">
    <property type="entry name" value="Glycosyl hydrolase domain, family 43"/>
    <property type="match status" value="2"/>
</dbReference>
<dbReference type="InterPro" id="IPR023296">
    <property type="entry name" value="Glyco_hydro_beta-prop_sf"/>
</dbReference>
<dbReference type="Proteomes" id="UP000036520">
    <property type="component" value="Chromosome"/>
</dbReference>
<proteinExistence type="inferred from homology"/>
<evidence type="ECO:0000256" key="6">
    <source>
        <dbReference type="SAM" id="SignalP"/>
    </source>
</evidence>
<dbReference type="AlphaFoldDB" id="A0A0H4PFW0"/>
<feature type="domain" description="Glycoside hydrolase family 29 N-terminal" evidence="7">
    <location>
        <begin position="392"/>
        <end position="673"/>
    </location>
</feature>
<dbReference type="GO" id="GO:0016139">
    <property type="term" value="P:glycoside catabolic process"/>
    <property type="evidence" value="ECO:0007669"/>
    <property type="project" value="TreeGrafter"/>
</dbReference>
<dbReference type="InterPro" id="IPR057739">
    <property type="entry name" value="Glyco_hydro_29_N"/>
</dbReference>
<dbReference type="RefSeq" id="WP_048642018.1">
    <property type="nucleotide sequence ID" value="NZ_CP012040.1"/>
</dbReference>
<keyword evidence="5" id="KW-0326">Glycosidase</keyword>
<dbReference type="Gene3D" id="3.20.20.80">
    <property type="entry name" value="Glycosidases"/>
    <property type="match status" value="1"/>
</dbReference>
<evidence type="ECO:0000256" key="4">
    <source>
        <dbReference type="ARBA" id="ARBA00022801"/>
    </source>
</evidence>
<evidence type="ECO:0000313" key="8">
    <source>
        <dbReference type="EMBL" id="AKP51713.1"/>
    </source>
</evidence>
<name>A0A0H4PFW0_9BACT</name>
<dbReference type="OrthoDB" id="1095333at2"/>
<evidence type="ECO:0000313" key="9">
    <source>
        <dbReference type="Proteomes" id="UP000036520"/>
    </source>
</evidence>
<evidence type="ECO:0000256" key="1">
    <source>
        <dbReference type="ARBA" id="ARBA00007951"/>
    </source>
</evidence>
<dbReference type="PATRIC" id="fig|320787.5.peg.2518"/>
<dbReference type="PANTHER" id="PTHR10030">
    <property type="entry name" value="ALPHA-L-FUCOSIDASE"/>
    <property type="match status" value="1"/>
</dbReference>
<dbReference type="SUPFAM" id="SSF75005">
    <property type="entry name" value="Arabinanase/levansucrase/invertase"/>
    <property type="match status" value="1"/>
</dbReference>
<keyword evidence="9" id="KW-1185">Reference proteome</keyword>
<feature type="chain" id="PRO_5005208797" description="alpha-L-fucosidase" evidence="6">
    <location>
        <begin position="22"/>
        <end position="782"/>
    </location>
</feature>